<sequence length="362" mass="40857">MAAMDSIPAIWEQIERSESYLVASMYEEAASVATSVLKRICHNNNNNLPSGSEEGFELYDMKVSAGMVLVQSLNQLGRASDILNELKALFISADAIPVQVLRTGACFKISQGSSSGVREFLEEFLSKWHFVDGEHYVLVGSQVAASEQQECDDRNILGVDEYVAIVEIYAVTLLGKSSKDLDLAISWVEKAALPEERRQELLRRLHSMYSAKATNPTQRTSVLPAHHNHEAPGPSSKEFIVSDRSSEVSKTSYLPSEEHFTKDSILKYSRRVDPCFWWFRTINLKFGNFRLAITNRKILLGCLMFVMYYVLRRKQTNLKGIIRRQVLSIKKALVDLWQLTFSYQVNPLAAVQPLPAVTRGSR</sequence>
<feature type="transmembrane region" description="Helical" evidence="2">
    <location>
        <begin position="293"/>
        <end position="311"/>
    </location>
</feature>
<keyword evidence="2" id="KW-0472">Membrane</keyword>
<dbReference type="EMBL" id="KK914277">
    <property type="protein sequence ID" value="KDP43171.1"/>
    <property type="molecule type" value="Genomic_DNA"/>
</dbReference>
<keyword evidence="2" id="KW-1133">Transmembrane helix</keyword>
<accession>A0A067L3Y2</accession>
<dbReference type="InterPro" id="IPR034571">
    <property type="entry name" value="APEM9"/>
</dbReference>
<evidence type="ECO:0000256" key="2">
    <source>
        <dbReference type="SAM" id="Phobius"/>
    </source>
</evidence>
<gene>
    <name evidence="3" type="ORF">JCGZ_22723</name>
</gene>
<organism evidence="3 4">
    <name type="scientific">Jatropha curcas</name>
    <name type="common">Barbados nut</name>
    <dbReference type="NCBI Taxonomy" id="180498"/>
    <lineage>
        <taxon>Eukaryota</taxon>
        <taxon>Viridiplantae</taxon>
        <taxon>Streptophyta</taxon>
        <taxon>Embryophyta</taxon>
        <taxon>Tracheophyta</taxon>
        <taxon>Spermatophyta</taxon>
        <taxon>Magnoliopsida</taxon>
        <taxon>eudicotyledons</taxon>
        <taxon>Gunneridae</taxon>
        <taxon>Pentapetalae</taxon>
        <taxon>rosids</taxon>
        <taxon>fabids</taxon>
        <taxon>Malpighiales</taxon>
        <taxon>Euphorbiaceae</taxon>
        <taxon>Crotonoideae</taxon>
        <taxon>Jatropheae</taxon>
        <taxon>Jatropha</taxon>
    </lineage>
</organism>
<dbReference type="Proteomes" id="UP000027138">
    <property type="component" value="Unassembled WGS sequence"/>
</dbReference>
<keyword evidence="2" id="KW-0812">Transmembrane</keyword>
<dbReference type="GO" id="GO:0015919">
    <property type="term" value="P:peroxisomal membrane transport"/>
    <property type="evidence" value="ECO:0007669"/>
    <property type="project" value="InterPro"/>
</dbReference>
<evidence type="ECO:0000313" key="4">
    <source>
        <dbReference type="Proteomes" id="UP000027138"/>
    </source>
</evidence>
<dbReference type="PANTHER" id="PTHR36361">
    <property type="entry name" value="PROTEIN APEM9"/>
    <property type="match status" value="1"/>
</dbReference>
<dbReference type="STRING" id="180498.A0A067L3Y2"/>
<dbReference type="OrthoDB" id="1919407at2759"/>
<keyword evidence="4" id="KW-1185">Reference proteome</keyword>
<protein>
    <submittedName>
        <fullName evidence="3">Uncharacterized protein</fullName>
    </submittedName>
</protein>
<feature type="region of interest" description="Disordered" evidence="1">
    <location>
        <begin position="215"/>
        <end position="237"/>
    </location>
</feature>
<reference evidence="3 4" key="1">
    <citation type="journal article" date="2014" name="PLoS ONE">
        <title>Global Analysis of Gene Expression Profiles in Physic Nut (Jatropha curcas L.) Seedlings Exposed to Salt Stress.</title>
        <authorList>
            <person name="Zhang L."/>
            <person name="Zhang C."/>
            <person name="Wu P."/>
            <person name="Chen Y."/>
            <person name="Li M."/>
            <person name="Jiang H."/>
            <person name="Wu G."/>
        </authorList>
    </citation>
    <scope>NUCLEOTIDE SEQUENCE [LARGE SCALE GENOMIC DNA]</scope>
    <source>
        <strain evidence="4">cv. GZQX0401</strain>
        <tissue evidence="3">Young leaves</tissue>
    </source>
</reference>
<name>A0A067L3Y2_JATCU</name>
<proteinExistence type="predicted"/>
<dbReference type="AlphaFoldDB" id="A0A067L3Y2"/>
<evidence type="ECO:0000313" key="3">
    <source>
        <dbReference type="EMBL" id="KDP43171.1"/>
    </source>
</evidence>
<evidence type="ECO:0000256" key="1">
    <source>
        <dbReference type="SAM" id="MobiDB-lite"/>
    </source>
</evidence>
<dbReference type="PANTHER" id="PTHR36361:SF1">
    <property type="entry name" value="PROTEIN APEM9"/>
    <property type="match status" value="1"/>
</dbReference>